<dbReference type="Gene3D" id="2.40.50.90">
    <property type="match status" value="4"/>
</dbReference>
<sequence length="1016" mass="113919">MKDVPPRYAALAKEPDIRAAEGKPWRISDGRTVTVNNSIKDDWKLLVDDQYLDRSWNEMTRDNSKTVVTGQSSGGHNRQVYKHGGDRNVSGDCCTLSVRVNVKSSQDDAENEMLRERIKKIMEKKSNGLFSTRLAKEYEEQFNESPPSDIIERLSSWPDIVTVETISLTGQKILYPTANSFTPLPQQTAVCTISHVILPKPGDRLRVKVTTVCDCSKFYVCKMSAPFVSLMKRIMELTKHKDNMPKVGDIDIGMFCIAKLHDDDWGRAEIIQIARRQGEVCYGVYYVDYGKTDTVPVMSIRYIPSSLCTLPAQAMRCSLSDCYPSGECWQEDSISEFKSLVMNPSAALYLVMDVINVDCDHGCHVKLCTLNNLDIASKLVEEGFALTTPIGPEPPDLQYPDCQDWDVLVCYVNTTTDIVVRLVGEETSAKLEDLECTLATVAKQSSRDLDIVSNLATVGCVYMTPSDEDGEVYNRVRVKSLHGDKVEVEFLDHGDIDIIEVQQLKMLPPKYNQLPYQAIPAKLTGLESFENNISIKKNLIELTLGKTFVAAVNNRGTRVSLTLWDTSDEGVDKNINEMVAMVLDIEELTLTFPEVGETVEGCVHYISETGHVFFQVLGPGLKTLEHMTAVVTETYDNLSIADTCVTCPVQGQLYCAKCMESWCRVEVLDVLSEQSVQVLFVDFGNQDVIDVSQLRVIAAKDSKIKDLPYQALECMLHGLPPGQYSWTDEALDRVVELAPEDEVRILKVIASSTPPQVELYLCANDTNLVSINEIISNETYLFQEEVKETSAVSDISNTSGISIGTDIVEPSGDVDQSRTQLPAPQIPPDSGDYIYVTWVEDPRNIWAVVYSQYPIMCEMMDKMQDFYKKETPVVDVSDVVEDELYAALYDYTWYRVVIKSVSPEANQVKVHFVDYGDNASLDISMLHVLPNSFRRLPFQAFRCKLEGLSPVGDEDTWPKDAVDRIRELIQEKVFTAWILNTAKDSTDALSVTLADFSESSKKCFIHKILLEEGLAK</sequence>
<keyword evidence="9" id="KW-1185">Reference proteome</keyword>
<reference evidence="8" key="1">
    <citation type="journal article" date="2023" name="Mol. Biol. Evol.">
        <title>Third-Generation Sequencing Reveals the Adaptive Role of the Epigenome in Three Deep-Sea Polychaetes.</title>
        <authorList>
            <person name="Perez M."/>
            <person name="Aroh O."/>
            <person name="Sun Y."/>
            <person name="Lan Y."/>
            <person name="Juniper S.K."/>
            <person name="Young C.R."/>
            <person name="Angers B."/>
            <person name="Qian P.Y."/>
        </authorList>
    </citation>
    <scope>NUCLEOTIDE SEQUENCE</scope>
    <source>
        <strain evidence="8">P08H-3</strain>
    </source>
</reference>
<dbReference type="PANTHER" id="PTHR22948:SF29">
    <property type="entry name" value="FI02030P-RELATED"/>
    <property type="match status" value="1"/>
</dbReference>
<protein>
    <recommendedName>
        <fullName evidence="10">Tudor domain-containing protein 1</fullName>
    </recommendedName>
</protein>
<accession>A0AAD9JKQ3</accession>
<evidence type="ECO:0000256" key="5">
    <source>
        <dbReference type="SAM" id="MobiDB-lite"/>
    </source>
</evidence>
<keyword evidence="4" id="KW-0221">Differentiation</keyword>
<dbReference type="Proteomes" id="UP001208570">
    <property type="component" value="Unassembled WGS sequence"/>
</dbReference>
<keyword evidence="3" id="KW-0677">Repeat</keyword>
<dbReference type="EMBL" id="JAODUP010000258">
    <property type="protein sequence ID" value="KAK2154767.1"/>
    <property type="molecule type" value="Genomic_DNA"/>
</dbReference>
<dbReference type="GO" id="GO:0030154">
    <property type="term" value="P:cell differentiation"/>
    <property type="evidence" value="ECO:0007669"/>
    <property type="project" value="UniProtKB-ARBA"/>
</dbReference>
<feature type="domain" description="Tudor" evidence="6">
    <location>
        <begin position="876"/>
        <end position="936"/>
    </location>
</feature>
<dbReference type="AlphaFoldDB" id="A0AAD9JKQ3"/>
<comment type="caution">
    <text evidence="8">The sequence shown here is derived from an EMBL/GenBank/DDBJ whole genome shotgun (WGS) entry which is preliminary data.</text>
</comment>
<dbReference type="CDD" id="cd20379">
    <property type="entry name" value="Tudor_dTUD-like"/>
    <property type="match status" value="1"/>
</dbReference>
<dbReference type="InterPro" id="IPR041966">
    <property type="entry name" value="LOTUS-like"/>
</dbReference>
<evidence type="ECO:0000259" key="7">
    <source>
        <dbReference type="PROSITE" id="PS51644"/>
    </source>
</evidence>
<feature type="compositionally biased region" description="Polar residues" evidence="5">
    <location>
        <begin position="65"/>
        <end position="76"/>
    </location>
</feature>
<dbReference type="SUPFAM" id="SSF63748">
    <property type="entry name" value="Tudor/PWWP/MBT"/>
    <property type="match status" value="4"/>
</dbReference>
<dbReference type="SMART" id="SM00333">
    <property type="entry name" value="TUDOR"/>
    <property type="match status" value="4"/>
</dbReference>
<evidence type="ECO:0000256" key="4">
    <source>
        <dbReference type="ARBA" id="ARBA00022871"/>
    </source>
</evidence>
<feature type="domain" description="HTH OST-type" evidence="7">
    <location>
        <begin position="110"/>
        <end position="178"/>
    </location>
</feature>
<comment type="subcellular location">
    <subcellularLocation>
        <location evidence="1">Cytoplasm</location>
    </subcellularLocation>
</comment>
<dbReference type="InterPro" id="IPR025605">
    <property type="entry name" value="OST-HTH/LOTUS_dom"/>
</dbReference>
<organism evidence="8 9">
    <name type="scientific">Paralvinella palmiformis</name>
    <dbReference type="NCBI Taxonomy" id="53620"/>
    <lineage>
        <taxon>Eukaryota</taxon>
        <taxon>Metazoa</taxon>
        <taxon>Spiralia</taxon>
        <taxon>Lophotrochozoa</taxon>
        <taxon>Annelida</taxon>
        <taxon>Polychaeta</taxon>
        <taxon>Sedentaria</taxon>
        <taxon>Canalipalpata</taxon>
        <taxon>Terebellida</taxon>
        <taxon>Terebelliformia</taxon>
        <taxon>Alvinellidae</taxon>
        <taxon>Paralvinella</taxon>
    </lineage>
</organism>
<evidence type="ECO:0000259" key="6">
    <source>
        <dbReference type="PROSITE" id="PS50304"/>
    </source>
</evidence>
<feature type="domain" description="Tudor" evidence="6">
    <location>
        <begin position="637"/>
        <end position="704"/>
    </location>
</feature>
<keyword evidence="4" id="KW-0744">Spermatogenesis</keyword>
<dbReference type="InterPro" id="IPR035437">
    <property type="entry name" value="SNase_OB-fold_sf"/>
</dbReference>
<dbReference type="GO" id="GO:0005737">
    <property type="term" value="C:cytoplasm"/>
    <property type="evidence" value="ECO:0007669"/>
    <property type="project" value="UniProtKB-SubCell"/>
</dbReference>
<name>A0AAD9JKQ3_9ANNE</name>
<evidence type="ECO:0000256" key="1">
    <source>
        <dbReference type="ARBA" id="ARBA00004496"/>
    </source>
</evidence>
<evidence type="ECO:0000313" key="8">
    <source>
        <dbReference type="EMBL" id="KAK2154767.1"/>
    </source>
</evidence>
<evidence type="ECO:0000313" key="9">
    <source>
        <dbReference type="Proteomes" id="UP001208570"/>
    </source>
</evidence>
<dbReference type="PROSITE" id="PS50304">
    <property type="entry name" value="TUDOR"/>
    <property type="match status" value="3"/>
</dbReference>
<feature type="region of interest" description="Disordered" evidence="5">
    <location>
        <begin position="63"/>
        <end position="84"/>
    </location>
</feature>
<feature type="domain" description="Tudor" evidence="6">
    <location>
        <begin position="249"/>
        <end position="310"/>
    </location>
</feature>
<dbReference type="Gene3D" id="3.30.420.610">
    <property type="entry name" value="LOTUS domain-like"/>
    <property type="match status" value="1"/>
</dbReference>
<evidence type="ECO:0000256" key="2">
    <source>
        <dbReference type="ARBA" id="ARBA00022490"/>
    </source>
</evidence>
<dbReference type="Pfam" id="PF00567">
    <property type="entry name" value="TUDOR"/>
    <property type="match status" value="4"/>
</dbReference>
<dbReference type="PROSITE" id="PS51644">
    <property type="entry name" value="HTH_OST"/>
    <property type="match status" value="1"/>
</dbReference>
<dbReference type="Gene3D" id="2.30.30.140">
    <property type="match status" value="4"/>
</dbReference>
<proteinExistence type="predicted"/>
<dbReference type="InterPro" id="IPR050621">
    <property type="entry name" value="Tudor_domain_containing"/>
</dbReference>
<keyword evidence="2" id="KW-0963">Cytoplasm</keyword>
<dbReference type="PANTHER" id="PTHR22948">
    <property type="entry name" value="TUDOR DOMAIN CONTAINING PROTEIN"/>
    <property type="match status" value="1"/>
</dbReference>
<gene>
    <name evidence="8" type="ORF">LSH36_258g05061</name>
</gene>
<dbReference type="InterPro" id="IPR002999">
    <property type="entry name" value="Tudor"/>
</dbReference>
<evidence type="ECO:0000256" key="3">
    <source>
        <dbReference type="ARBA" id="ARBA00022737"/>
    </source>
</evidence>
<evidence type="ECO:0008006" key="10">
    <source>
        <dbReference type="Google" id="ProtNLM"/>
    </source>
</evidence>
<dbReference type="GO" id="GO:0007283">
    <property type="term" value="P:spermatogenesis"/>
    <property type="evidence" value="ECO:0007669"/>
    <property type="project" value="UniProtKB-KW"/>
</dbReference>